<dbReference type="eggNOG" id="KOG4090">
    <property type="taxonomic scope" value="Eukaryota"/>
</dbReference>
<proteinExistence type="predicted"/>
<dbReference type="STRING" id="126957.T1IUS4"/>
<protein>
    <recommendedName>
        <fullName evidence="3">CHCH domain-containing protein</fullName>
    </recommendedName>
</protein>
<sequence>MPRRGRSMGRSRSPSPSAPSRSFHAASQQRPASNLPARVPASPAPSLVQNQGRQPGMFAQMATTAAGVAVGSAVGHTLGAAMTGGRGGYGEAEPIGESSYYNEPVEQQGGVCGFEIRQFLECAQTQSDLSLCEGFNEAVRQCKLTNGLA</sequence>
<accession>T1IUS4</accession>
<reference evidence="4" key="2">
    <citation type="submission" date="2015-02" db="UniProtKB">
        <authorList>
            <consortium name="EnsemblMetazoa"/>
        </authorList>
    </citation>
    <scope>IDENTIFICATION</scope>
</reference>
<dbReference type="HOGENOM" id="CLU_093520_2_1_1"/>
<dbReference type="InterPro" id="IPR055304">
    <property type="entry name" value="CHCHD2/10-like"/>
</dbReference>
<dbReference type="PhylomeDB" id="T1IUS4"/>
<organism evidence="4 5">
    <name type="scientific">Strigamia maritima</name>
    <name type="common">European centipede</name>
    <name type="synonym">Geophilus maritimus</name>
    <dbReference type="NCBI Taxonomy" id="126957"/>
    <lineage>
        <taxon>Eukaryota</taxon>
        <taxon>Metazoa</taxon>
        <taxon>Ecdysozoa</taxon>
        <taxon>Arthropoda</taxon>
        <taxon>Myriapoda</taxon>
        <taxon>Chilopoda</taxon>
        <taxon>Pleurostigmophora</taxon>
        <taxon>Geophilomorpha</taxon>
        <taxon>Linotaeniidae</taxon>
        <taxon>Strigamia</taxon>
    </lineage>
</organism>
<dbReference type="GO" id="GO:0005739">
    <property type="term" value="C:mitochondrion"/>
    <property type="evidence" value="ECO:0007669"/>
    <property type="project" value="TreeGrafter"/>
</dbReference>
<evidence type="ECO:0000313" key="4">
    <source>
        <dbReference type="EnsemblMetazoa" id="SMAR004903-PA"/>
    </source>
</evidence>
<dbReference type="PANTHER" id="PTHR13523">
    <property type="entry name" value="COILED-COIL-HELIX-COILED-COIL-HELIX DOMAIN CONTAINING 2/NUR77"/>
    <property type="match status" value="1"/>
</dbReference>
<evidence type="ECO:0000256" key="1">
    <source>
        <dbReference type="ARBA" id="ARBA00023157"/>
    </source>
</evidence>
<reference evidence="5" key="1">
    <citation type="submission" date="2011-05" db="EMBL/GenBank/DDBJ databases">
        <authorList>
            <person name="Richards S.R."/>
            <person name="Qu J."/>
            <person name="Jiang H."/>
            <person name="Jhangiani S.N."/>
            <person name="Agravi P."/>
            <person name="Goodspeed R."/>
            <person name="Gross S."/>
            <person name="Mandapat C."/>
            <person name="Jackson L."/>
            <person name="Mathew T."/>
            <person name="Pu L."/>
            <person name="Thornton R."/>
            <person name="Saada N."/>
            <person name="Wilczek-Boney K.B."/>
            <person name="Lee S."/>
            <person name="Kovar C."/>
            <person name="Wu Y."/>
            <person name="Scherer S.E."/>
            <person name="Worley K.C."/>
            <person name="Muzny D.M."/>
            <person name="Gibbs R."/>
        </authorList>
    </citation>
    <scope>NUCLEOTIDE SEQUENCE</scope>
    <source>
        <strain evidence="5">Brora</strain>
    </source>
</reference>
<evidence type="ECO:0000259" key="3">
    <source>
        <dbReference type="Pfam" id="PF06747"/>
    </source>
</evidence>
<keyword evidence="1" id="KW-1015">Disulfide bond</keyword>
<dbReference type="AlphaFoldDB" id="T1IUS4"/>
<dbReference type="InterPro" id="IPR010625">
    <property type="entry name" value="CHCH"/>
</dbReference>
<dbReference type="PROSITE" id="PS51808">
    <property type="entry name" value="CHCH"/>
    <property type="match status" value="1"/>
</dbReference>
<dbReference type="Proteomes" id="UP000014500">
    <property type="component" value="Unassembled WGS sequence"/>
</dbReference>
<dbReference type="GO" id="GO:0007005">
    <property type="term" value="P:mitochondrion organization"/>
    <property type="evidence" value="ECO:0007669"/>
    <property type="project" value="InterPro"/>
</dbReference>
<keyword evidence="5" id="KW-1185">Reference proteome</keyword>
<dbReference type="EnsemblMetazoa" id="SMAR004903-RA">
    <property type="protein sequence ID" value="SMAR004903-PA"/>
    <property type="gene ID" value="SMAR004903"/>
</dbReference>
<dbReference type="Pfam" id="PF06747">
    <property type="entry name" value="CHCH"/>
    <property type="match status" value="1"/>
</dbReference>
<dbReference type="OMA" id="PSQYGPC"/>
<evidence type="ECO:0000313" key="5">
    <source>
        <dbReference type="Proteomes" id="UP000014500"/>
    </source>
</evidence>
<feature type="domain" description="CHCH" evidence="3">
    <location>
        <begin position="112"/>
        <end position="143"/>
    </location>
</feature>
<dbReference type="GO" id="GO:0005634">
    <property type="term" value="C:nucleus"/>
    <property type="evidence" value="ECO:0007669"/>
    <property type="project" value="TreeGrafter"/>
</dbReference>
<feature type="region of interest" description="Disordered" evidence="2">
    <location>
        <begin position="1"/>
        <end position="55"/>
    </location>
</feature>
<dbReference type="EMBL" id="JH431554">
    <property type="status" value="NOT_ANNOTATED_CDS"/>
    <property type="molecule type" value="Genomic_DNA"/>
</dbReference>
<name>T1IUS4_STRMM</name>
<evidence type="ECO:0000256" key="2">
    <source>
        <dbReference type="SAM" id="MobiDB-lite"/>
    </source>
</evidence>
<feature type="compositionally biased region" description="Low complexity" evidence="2">
    <location>
        <begin position="10"/>
        <end position="22"/>
    </location>
</feature>
<dbReference type="PANTHER" id="PTHR13523:SF2">
    <property type="entry name" value="COILED-COIL-HELIX-COILED-COIL-HELIX DOMAIN CONTAINING 2, ISOFORM A-RELATED"/>
    <property type="match status" value="1"/>
</dbReference>